<evidence type="ECO:0000313" key="1">
    <source>
        <dbReference type="EMBL" id="SCV73316.1"/>
    </source>
</evidence>
<reference evidence="2" key="1">
    <citation type="submission" date="2016-09" db="EMBL/GenBank/DDBJ databases">
        <authorList>
            <person name="Jeantristanb JTB J.-T."/>
            <person name="Ricardo R."/>
        </authorList>
    </citation>
    <scope>NUCLEOTIDE SEQUENCE [LARGE SCALE GENOMIC DNA]</scope>
</reference>
<evidence type="ECO:0000313" key="2">
    <source>
        <dbReference type="Proteomes" id="UP000198372"/>
    </source>
</evidence>
<organism evidence="1 2">
    <name type="scientific">Microbotryum intermedium</name>
    <dbReference type="NCBI Taxonomy" id="269621"/>
    <lineage>
        <taxon>Eukaryota</taxon>
        <taxon>Fungi</taxon>
        <taxon>Dikarya</taxon>
        <taxon>Basidiomycota</taxon>
        <taxon>Pucciniomycotina</taxon>
        <taxon>Microbotryomycetes</taxon>
        <taxon>Microbotryales</taxon>
        <taxon>Microbotryaceae</taxon>
        <taxon>Microbotryum</taxon>
    </lineage>
</organism>
<protein>
    <submittedName>
        <fullName evidence="1">BQ2448_7242 protein</fullName>
    </submittedName>
</protein>
<proteinExistence type="predicted"/>
<dbReference type="Proteomes" id="UP000198372">
    <property type="component" value="Unassembled WGS sequence"/>
</dbReference>
<name>A0A238FQE6_9BASI</name>
<keyword evidence="2" id="KW-1185">Reference proteome</keyword>
<accession>A0A238FQE6</accession>
<dbReference type="AlphaFoldDB" id="A0A238FQE6"/>
<dbReference type="EMBL" id="FMSP01000018">
    <property type="protein sequence ID" value="SCV73316.1"/>
    <property type="molecule type" value="Genomic_DNA"/>
</dbReference>
<gene>
    <name evidence="1" type="ORF">BQ2448_7242</name>
</gene>
<sequence>MVEVARFKPYFACKIRTMFHWCVRSLSKAIVVSAQKSVDFLESLLSDDVTEGSKNKQKRIGNKRWSREDVCSDLIP</sequence>